<keyword evidence="8" id="KW-0234">DNA repair</keyword>
<evidence type="ECO:0000256" key="11">
    <source>
        <dbReference type="ARBA" id="ARBA00034808"/>
    </source>
</evidence>
<dbReference type="GO" id="GO:0003677">
    <property type="term" value="F:DNA binding"/>
    <property type="evidence" value="ECO:0007669"/>
    <property type="project" value="UniProtKB-KW"/>
</dbReference>
<dbReference type="PROSITE" id="PS51198">
    <property type="entry name" value="UVRD_HELICASE_ATP_BIND"/>
    <property type="match status" value="1"/>
</dbReference>
<evidence type="ECO:0000256" key="7">
    <source>
        <dbReference type="ARBA" id="ARBA00023125"/>
    </source>
</evidence>
<dbReference type="RefSeq" id="WP_354694289.1">
    <property type="nucleotide sequence ID" value="NZ_JAZHOG010000003.1"/>
</dbReference>
<protein>
    <recommendedName>
        <fullName evidence="11">DNA 3'-5' helicase</fullName>
        <ecNumber evidence="11">5.6.2.4</ecNumber>
    </recommendedName>
    <alternativeName>
        <fullName evidence="12">DNA 3'-5' helicase II</fullName>
    </alternativeName>
</protein>
<dbReference type="InterPro" id="IPR014017">
    <property type="entry name" value="DNA_helicase_UvrD-like_C"/>
</dbReference>
<name>A0AAW9R5N7_9GAMM</name>
<keyword evidence="2 14" id="KW-0547">Nucleotide-binding</keyword>
<feature type="domain" description="UvrD-like helicase ATP-binding" evidence="16">
    <location>
        <begin position="8"/>
        <end position="286"/>
    </location>
</feature>
<comment type="catalytic activity">
    <reaction evidence="10">
        <text>Couples ATP hydrolysis with the unwinding of duplex DNA by translocating in the 3'-5' direction.</text>
        <dbReference type="EC" id="5.6.2.4"/>
    </reaction>
</comment>
<evidence type="ECO:0000259" key="16">
    <source>
        <dbReference type="PROSITE" id="PS51198"/>
    </source>
</evidence>
<dbReference type="CDD" id="cd17932">
    <property type="entry name" value="DEXQc_UvrD"/>
    <property type="match status" value="1"/>
</dbReference>
<organism evidence="18 19">
    <name type="scientific">Elongatibacter sediminis</name>
    <dbReference type="NCBI Taxonomy" id="3119006"/>
    <lineage>
        <taxon>Bacteria</taxon>
        <taxon>Pseudomonadati</taxon>
        <taxon>Pseudomonadota</taxon>
        <taxon>Gammaproteobacteria</taxon>
        <taxon>Chromatiales</taxon>
        <taxon>Wenzhouxiangellaceae</taxon>
        <taxon>Elongatibacter</taxon>
    </lineage>
</organism>
<evidence type="ECO:0000313" key="18">
    <source>
        <dbReference type="EMBL" id="MEJ8566967.1"/>
    </source>
</evidence>
<keyword evidence="19" id="KW-1185">Reference proteome</keyword>
<sequence>MDVSHLLDPLNEAQRRAVTAEDRHVLVLAGAGSGKTRVLIHRLAWLIQVEHVSPLGVLAVTFTNKAAGEMRERASQLLQVSTRPLWIGTFHGIAHRLLRMHWKEAGLPEAFQILDSEDQQRLLRRIIREEGMDEAHWPARQAQWFINARKDEGERPRHIEHGDHPVTATWVRIYERYEDYCNRGGLVDFAELLLRAHELWLEQPAVLDHYRRRLQHLLIDEFQDTNAIQYAWLRMLAGDTGRVFVVGDDDQSIYGWRGARVENVQHFMRDFPDVATVRLEQNYRSTGTILEAANALISHNQGRMGKKLWTEGPEGHPVQLYAAYNEQDEARFVVEQIRQWIDEGRRADEAAILYRTTAQSRLFEEYLLRESIPYRVYGGLRFFERVEIKDALAYLRLLLNPDDDAAFERVVNKPTRAIGDKTVSLLRAQARESGIPLWQAAGACIDQKLLAARAANAVQGFIDLLTGMHERMRDWTLGNQMQGVIDDSKLASHYEKEPPERMETRLENLRELVNAADAFVLPPEDADAGLSELQSFLSHAALEAGETQGEQWDDCVQLMTLHSAKGLEFPLVFIAGMEDGLFPHQRSIEESGGRLEEERRLCYVGMTRAREQLCLSYAEVRRMHGSESHSRPSRFIDEMPSSLLREIRPRVSAERPYVPARPSAPKRSGGGFKGQEWPFRLGQAVTHRKFGEGTVLAFEGSGEHTRVQVNFDAAGVKWLVLAYAHLEAR</sequence>
<evidence type="ECO:0000256" key="1">
    <source>
        <dbReference type="ARBA" id="ARBA00009922"/>
    </source>
</evidence>
<dbReference type="PROSITE" id="PS51217">
    <property type="entry name" value="UVRD_HELICASE_CTER"/>
    <property type="match status" value="1"/>
</dbReference>
<dbReference type="Pfam" id="PF21196">
    <property type="entry name" value="PcrA_UvrD_tudor"/>
    <property type="match status" value="1"/>
</dbReference>
<dbReference type="AlphaFoldDB" id="A0AAW9R5N7"/>
<evidence type="ECO:0000256" key="6">
    <source>
        <dbReference type="ARBA" id="ARBA00022840"/>
    </source>
</evidence>
<accession>A0AAW9R5N7</accession>
<keyword evidence="9" id="KW-0413">Isomerase</keyword>
<reference evidence="18 19" key="1">
    <citation type="submission" date="2024-02" db="EMBL/GenBank/DDBJ databases">
        <title>A novel Wenzhouxiangellaceae bacterium, isolated from coastal sediments.</title>
        <authorList>
            <person name="Du Z.-J."/>
            <person name="Ye Y.-Q."/>
            <person name="Zhang X.-Y."/>
        </authorList>
    </citation>
    <scope>NUCLEOTIDE SEQUENCE [LARGE SCALE GENOMIC DNA]</scope>
    <source>
        <strain evidence="18 19">CH-27</strain>
    </source>
</reference>
<evidence type="ECO:0000256" key="13">
    <source>
        <dbReference type="ARBA" id="ARBA00048988"/>
    </source>
</evidence>
<comment type="similarity">
    <text evidence="1">Belongs to the helicase family. UvrD subfamily.</text>
</comment>
<proteinExistence type="inferred from homology"/>
<keyword evidence="7" id="KW-0238">DNA-binding</keyword>
<comment type="caution">
    <text evidence="18">The sequence shown here is derived from an EMBL/GenBank/DDBJ whole genome shotgun (WGS) entry which is preliminary data.</text>
</comment>
<dbReference type="GO" id="GO:0005524">
    <property type="term" value="F:ATP binding"/>
    <property type="evidence" value="ECO:0007669"/>
    <property type="project" value="UniProtKB-UniRule"/>
</dbReference>
<evidence type="ECO:0000256" key="12">
    <source>
        <dbReference type="ARBA" id="ARBA00034923"/>
    </source>
</evidence>
<dbReference type="Proteomes" id="UP001359886">
    <property type="component" value="Unassembled WGS sequence"/>
</dbReference>
<keyword evidence="4 14" id="KW-0378">Hydrolase</keyword>
<dbReference type="PANTHER" id="PTHR11070:SF2">
    <property type="entry name" value="ATP-DEPENDENT DNA HELICASE SRS2"/>
    <property type="match status" value="1"/>
</dbReference>
<evidence type="ECO:0000256" key="8">
    <source>
        <dbReference type="ARBA" id="ARBA00023204"/>
    </source>
</evidence>
<dbReference type="GO" id="GO:0016787">
    <property type="term" value="F:hydrolase activity"/>
    <property type="evidence" value="ECO:0007669"/>
    <property type="project" value="UniProtKB-UniRule"/>
</dbReference>
<dbReference type="CDD" id="cd18807">
    <property type="entry name" value="SF1_C_UvrD"/>
    <property type="match status" value="1"/>
</dbReference>
<dbReference type="Gene3D" id="1.10.486.10">
    <property type="entry name" value="PCRA, domain 4"/>
    <property type="match status" value="1"/>
</dbReference>
<evidence type="ECO:0000256" key="10">
    <source>
        <dbReference type="ARBA" id="ARBA00034617"/>
    </source>
</evidence>
<feature type="region of interest" description="Disordered" evidence="15">
    <location>
        <begin position="654"/>
        <end position="676"/>
    </location>
</feature>
<evidence type="ECO:0000256" key="9">
    <source>
        <dbReference type="ARBA" id="ARBA00023235"/>
    </source>
</evidence>
<dbReference type="GO" id="GO:0005829">
    <property type="term" value="C:cytosol"/>
    <property type="evidence" value="ECO:0007669"/>
    <property type="project" value="TreeGrafter"/>
</dbReference>
<gene>
    <name evidence="18" type="primary">uvrD</name>
    <name evidence="18" type="synonym">mutU</name>
    <name evidence="18" type="synonym">recL</name>
    <name evidence="18" type="ORF">V3330_04970</name>
</gene>
<dbReference type="Gene3D" id="3.40.50.300">
    <property type="entry name" value="P-loop containing nucleotide triphosphate hydrolases"/>
    <property type="match status" value="2"/>
</dbReference>
<dbReference type="FunFam" id="3.40.50.300:FF:001201">
    <property type="entry name" value="ATP-dependent DNA helicase UvrD2"/>
    <property type="match status" value="1"/>
</dbReference>
<dbReference type="PANTHER" id="PTHR11070">
    <property type="entry name" value="UVRD / RECB / PCRA DNA HELICASE FAMILY MEMBER"/>
    <property type="match status" value="1"/>
</dbReference>
<dbReference type="InterPro" id="IPR027417">
    <property type="entry name" value="P-loop_NTPase"/>
</dbReference>
<keyword evidence="3" id="KW-0227">DNA damage</keyword>
<feature type="domain" description="UvrD-like helicase C-terminal" evidence="17">
    <location>
        <begin position="287"/>
        <end position="566"/>
    </location>
</feature>
<dbReference type="SUPFAM" id="SSF52540">
    <property type="entry name" value="P-loop containing nucleoside triphosphate hydrolases"/>
    <property type="match status" value="1"/>
</dbReference>
<dbReference type="NCBIfam" id="NF008743">
    <property type="entry name" value="PRK11773.1"/>
    <property type="match status" value="1"/>
</dbReference>
<evidence type="ECO:0000256" key="15">
    <source>
        <dbReference type="SAM" id="MobiDB-lite"/>
    </source>
</evidence>
<feature type="binding site" evidence="14">
    <location>
        <begin position="29"/>
        <end position="36"/>
    </location>
    <ligand>
        <name>ATP</name>
        <dbReference type="ChEBI" id="CHEBI:30616"/>
    </ligand>
</feature>
<keyword evidence="5 14" id="KW-0347">Helicase</keyword>
<evidence type="ECO:0000256" key="2">
    <source>
        <dbReference type="ARBA" id="ARBA00022741"/>
    </source>
</evidence>
<dbReference type="GO" id="GO:0000725">
    <property type="term" value="P:recombinational repair"/>
    <property type="evidence" value="ECO:0007669"/>
    <property type="project" value="TreeGrafter"/>
</dbReference>
<evidence type="ECO:0000259" key="17">
    <source>
        <dbReference type="PROSITE" id="PS51217"/>
    </source>
</evidence>
<dbReference type="EC" id="5.6.2.4" evidence="11"/>
<dbReference type="InterPro" id="IPR014016">
    <property type="entry name" value="UvrD-like_ATP-bd"/>
</dbReference>
<dbReference type="Gene3D" id="1.10.10.160">
    <property type="match status" value="1"/>
</dbReference>
<keyword evidence="6 14" id="KW-0067">ATP-binding</keyword>
<dbReference type="Pfam" id="PF13361">
    <property type="entry name" value="UvrD_C"/>
    <property type="match status" value="1"/>
</dbReference>
<dbReference type="InterPro" id="IPR000212">
    <property type="entry name" value="DNA_helicase_UvrD/REP"/>
</dbReference>
<dbReference type="EMBL" id="JAZHOG010000003">
    <property type="protein sequence ID" value="MEJ8566967.1"/>
    <property type="molecule type" value="Genomic_DNA"/>
</dbReference>
<evidence type="ECO:0000256" key="14">
    <source>
        <dbReference type="PROSITE-ProRule" id="PRU00560"/>
    </source>
</evidence>
<comment type="catalytic activity">
    <reaction evidence="13">
        <text>ATP + H2O = ADP + phosphate + H(+)</text>
        <dbReference type="Rhea" id="RHEA:13065"/>
        <dbReference type="ChEBI" id="CHEBI:15377"/>
        <dbReference type="ChEBI" id="CHEBI:15378"/>
        <dbReference type="ChEBI" id="CHEBI:30616"/>
        <dbReference type="ChEBI" id="CHEBI:43474"/>
        <dbReference type="ChEBI" id="CHEBI:456216"/>
        <dbReference type="EC" id="5.6.2.4"/>
    </reaction>
</comment>
<dbReference type="Pfam" id="PF00580">
    <property type="entry name" value="UvrD-helicase"/>
    <property type="match status" value="1"/>
</dbReference>
<dbReference type="GO" id="GO:0043138">
    <property type="term" value="F:3'-5' DNA helicase activity"/>
    <property type="evidence" value="ECO:0007669"/>
    <property type="project" value="UniProtKB-EC"/>
</dbReference>
<evidence type="ECO:0000256" key="4">
    <source>
        <dbReference type="ARBA" id="ARBA00022801"/>
    </source>
</evidence>
<dbReference type="GO" id="GO:0033202">
    <property type="term" value="C:DNA helicase complex"/>
    <property type="evidence" value="ECO:0007669"/>
    <property type="project" value="TreeGrafter"/>
</dbReference>
<evidence type="ECO:0000256" key="3">
    <source>
        <dbReference type="ARBA" id="ARBA00022763"/>
    </source>
</evidence>
<dbReference type="InterPro" id="IPR013986">
    <property type="entry name" value="DExx_box_DNA_helicase_dom_sf"/>
</dbReference>
<evidence type="ECO:0000256" key="5">
    <source>
        <dbReference type="ARBA" id="ARBA00022806"/>
    </source>
</evidence>
<evidence type="ECO:0000313" key="19">
    <source>
        <dbReference type="Proteomes" id="UP001359886"/>
    </source>
</evidence>